<name>A0A1G7NHL5_9FIRM</name>
<dbReference type="InterPro" id="IPR059052">
    <property type="entry name" value="HH_YbhG-like"/>
</dbReference>
<dbReference type="STRING" id="1123285.SAMN05660235_02571"/>
<keyword evidence="6" id="KW-1185">Reference proteome</keyword>
<dbReference type="Gene3D" id="2.40.50.100">
    <property type="match status" value="1"/>
</dbReference>
<evidence type="ECO:0000313" key="5">
    <source>
        <dbReference type="EMBL" id="SDF73523.1"/>
    </source>
</evidence>
<dbReference type="PANTHER" id="PTHR32347">
    <property type="entry name" value="EFFLUX SYSTEM COMPONENT YKNX-RELATED"/>
    <property type="match status" value="1"/>
</dbReference>
<evidence type="ECO:0000259" key="3">
    <source>
        <dbReference type="Pfam" id="PF25881"/>
    </source>
</evidence>
<accession>A0A1G7NHL5</accession>
<dbReference type="Pfam" id="PF25881">
    <property type="entry name" value="HH_YBHG"/>
    <property type="match status" value="1"/>
</dbReference>
<evidence type="ECO:0000256" key="2">
    <source>
        <dbReference type="ARBA" id="ARBA00023054"/>
    </source>
</evidence>
<dbReference type="RefSeq" id="WP_093691486.1">
    <property type="nucleotide sequence ID" value="NZ_FNBU01000025.1"/>
</dbReference>
<keyword evidence="2" id="KW-0175">Coiled coil</keyword>
<dbReference type="GO" id="GO:0030313">
    <property type="term" value="C:cell envelope"/>
    <property type="evidence" value="ECO:0007669"/>
    <property type="project" value="UniProtKB-SubCell"/>
</dbReference>
<feature type="domain" description="YbhG-like alpha-helical hairpin" evidence="3">
    <location>
        <begin position="76"/>
        <end position="194"/>
    </location>
</feature>
<proteinExistence type="predicted"/>
<dbReference type="InterPro" id="IPR058792">
    <property type="entry name" value="Beta-barrel_RND_2"/>
</dbReference>
<dbReference type="Gene3D" id="2.40.30.170">
    <property type="match status" value="1"/>
</dbReference>
<dbReference type="OrthoDB" id="9778236at2"/>
<dbReference type="Gene3D" id="1.10.287.470">
    <property type="entry name" value="Helix hairpin bin"/>
    <property type="match status" value="2"/>
</dbReference>
<evidence type="ECO:0000256" key="1">
    <source>
        <dbReference type="ARBA" id="ARBA00004196"/>
    </source>
</evidence>
<reference evidence="6" key="1">
    <citation type="submission" date="2016-10" db="EMBL/GenBank/DDBJ databases">
        <authorList>
            <person name="Varghese N."/>
            <person name="Submissions S."/>
        </authorList>
    </citation>
    <scope>NUCLEOTIDE SEQUENCE [LARGE SCALE GENOMIC DNA]</scope>
    <source>
        <strain evidence="6">DSM 23256</strain>
    </source>
</reference>
<evidence type="ECO:0000313" key="6">
    <source>
        <dbReference type="Proteomes" id="UP000243333"/>
    </source>
</evidence>
<dbReference type="EMBL" id="FNBU01000025">
    <property type="protein sequence ID" value="SDF73523.1"/>
    <property type="molecule type" value="Genomic_DNA"/>
</dbReference>
<evidence type="ECO:0000259" key="4">
    <source>
        <dbReference type="Pfam" id="PF25954"/>
    </source>
</evidence>
<dbReference type="AlphaFoldDB" id="A0A1G7NHL5"/>
<dbReference type="Pfam" id="PF25954">
    <property type="entry name" value="Beta-barrel_RND_2"/>
    <property type="match status" value="1"/>
</dbReference>
<dbReference type="PANTHER" id="PTHR32347:SF23">
    <property type="entry name" value="BLL5650 PROTEIN"/>
    <property type="match status" value="1"/>
</dbReference>
<dbReference type="Proteomes" id="UP000243333">
    <property type="component" value="Unassembled WGS sequence"/>
</dbReference>
<dbReference type="SUPFAM" id="SSF111369">
    <property type="entry name" value="HlyD-like secretion proteins"/>
    <property type="match status" value="2"/>
</dbReference>
<feature type="domain" description="CusB-like beta-barrel" evidence="4">
    <location>
        <begin position="239"/>
        <end position="322"/>
    </location>
</feature>
<organism evidence="5 6">
    <name type="scientific">Sporolituus thermophilus DSM 23256</name>
    <dbReference type="NCBI Taxonomy" id="1123285"/>
    <lineage>
        <taxon>Bacteria</taxon>
        <taxon>Bacillati</taxon>
        <taxon>Bacillota</taxon>
        <taxon>Negativicutes</taxon>
        <taxon>Selenomonadales</taxon>
        <taxon>Sporomusaceae</taxon>
        <taxon>Sporolituus</taxon>
    </lineage>
</organism>
<gene>
    <name evidence="5" type="ORF">SAMN05660235_02571</name>
</gene>
<protein>
    <submittedName>
        <fullName evidence="5">HlyD family secretion protein</fullName>
    </submittedName>
</protein>
<dbReference type="InterPro" id="IPR050465">
    <property type="entry name" value="UPF0194_transport"/>
</dbReference>
<comment type="subcellular location">
    <subcellularLocation>
        <location evidence="1">Cell envelope</location>
    </subcellularLocation>
</comment>
<sequence length="323" mass="34755">MNKRLIAGAVVFLLFTAAAGYKLFSAKEDGITATGTIEVTRVDIMPKVSGYLAGLSINAGDYVKAGDTVARISRPDLEAQVLRDEAALVKAQVQLSDLEKGSRRQELEEAAASLASARSVFAKAKADLERYTSLYNSGAISAQQLDAARSAYDVAYNSLLAAQSRQSLLEEGYRPDVIEAQRLEVTRAQAILDASKAMLADTIVTSPLTGLVLSKNFENGEYVNPGSPIATIADLNDCWIKIYVSSAQLGLIKVGQPAAVKIDAYPDRTFTGHIKEIGQNAEFTPRQSITQRERANMVFAVKVKIDNAEGLLKPGMPADVILK</sequence>